<comment type="caution">
    <text evidence="1">The sequence shown here is derived from an EMBL/GenBank/DDBJ whole genome shotgun (WGS) entry which is preliminary data.</text>
</comment>
<dbReference type="AlphaFoldDB" id="A0A9Q1JEY9"/>
<dbReference type="EMBL" id="JAKOGI010002952">
    <property type="protein sequence ID" value="KAJ8421052.1"/>
    <property type="molecule type" value="Genomic_DNA"/>
</dbReference>
<keyword evidence="2" id="KW-1185">Reference proteome</keyword>
<evidence type="ECO:0000313" key="2">
    <source>
        <dbReference type="Proteomes" id="UP001153076"/>
    </source>
</evidence>
<protein>
    <submittedName>
        <fullName evidence="1">Uncharacterized protein</fullName>
    </submittedName>
</protein>
<accession>A0A9Q1JEY9</accession>
<organism evidence="1 2">
    <name type="scientific">Carnegiea gigantea</name>
    <dbReference type="NCBI Taxonomy" id="171969"/>
    <lineage>
        <taxon>Eukaryota</taxon>
        <taxon>Viridiplantae</taxon>
        <taxon>Streptophyta</taxon>
        <taxon>Embryophyta</taxon>
        <taxon>Tracheophyta</taxon>
        <taxon>Spermatophyta</taxon>
        <taxon>Magnoliopsida</taxon>
        <taxon>eudicotyledons</taxon>
        <taxon>Gunneridae</taxon>
        <taxon>Pentapetalae</taxon>
        <taxon>Caryophyllales</taxon>
        <taxon>Cactineae</taxon>
        <taxon>Cactaceae</taxon>
        <taxon>Cactoideae</taxon>
        <taxon>Echinocereeae</taxon>
        <taxon>Carnegiea</taxon>
    </lineage>
</organism>
<gene>
    <name evidence="1" type="ORF">Cgig2_015012</name>
</gene>
<evidence type="ECO:0000313" key="1">
    <source>
        <dbReference type="EMBL" id="KAJ8421052.1"/>
    </source>
</evidence>
<sequence length="163" mass="17737">MSLKPSSLVMMRATFTFNSTEGLHLGLPQKENRVRMSFGVQDCGQGGLRPESGDASESLKSSCFRSSGNYAASLRSEEEGSPGEGQQQTDSTTFRFYACKLGCFVVSPKQTSIQKMTEHHGSSPSHVFTVRFLSPLSSTPLVLTVTHHSIITNIKSSTVTRNN</sequence>
<proteinExistence type="predicted"/>
<reference evidence="1" key="1">
    <citation type="submission" date="2022-04" db="EMBL/GenBank/DDBJ databases">
        <title>Carnegiea gigantea Genome sequencing and assembly v2.</title>
        <authorList>
            <person name="Copetti D."/>
            <person name="Sanderson M.J."/>
            <person name="Burquez A."/>
            <person name="Wojciechowski M.F."/>
        </authorList>
    </citation>
    <scope>NUCLEOTIDE SEQUENCE</scope>
    <source>
        <strain evidence="1">SGP5-SGP5p</strain>
        <tissue evidence="1">Aerial part</tissue>
    </source>
</reference>
<dbReference type="Proteomes" id="UP001153076">
    <property type="component" value="Unassembled WGS sequence"/>
</dbReference>
<name>A0A9Q1JEY9_9CARY</name>